<protein>
    <submittedName>
        <fullName evidence="2">Uncharacterized protein</fullName>
    </submittedName>
</protein>
<name>A0A2W4BJ71_9ENTE</name>
<evidence type="ECO:0000313" key="2">
    <source>
        <dbReference type="EMBL" id="PZL73302.1"/>
    </source>
</evidence>
<dbReference type="Pfam" id="PF10916">
    <property type="entry name" value="DUF2712"/>
    <property type="match status" value="1"/>
</dbReference>
<feature type="transmembrane region" description="Helical" evidence="1">
    <location>
        <begin position="6"/>
        <end position="21"/>
    </location>
</feature>
<reference evidence="2 3" key="1">
    <citation type="submission" date="2017-11" db="EMBL/GenBank/DDBJ databases">
        <title>Draft genome sequence of Enterococcus plantarum TRW2 strain isolated from lettuce.</title>
        <authorList>
            <person name="Kim E.B."/>
            <person name="Marco M.L."/>
            <person name="Williams T.R."/>
            <person name="You I.H."/>
        </authorList>
    </citation>
    <scope>NUCLEOTIDE SEQUENCE [LARGE SCALE GENOMIC DNA]</scope>
    <source>
        <strain evidence="2 3">TRW2</strain>
    </source>
</reference>
<dbReference type="Proteomes" id="UP000249828">
    <property type="component" value="Unassembled WGS sequence"/>
</dbReference>
<feature type="transmembrane region" description="Helical" evidence="1">
    <location>
        <begin position="33"/>
        <end position="56"/>
    </location>
</feature>
<dbReference type="RefSeq" id="WP_111247942.1">
    <property type="nucleotide sequence ID" value="NZ_PIEU01000071.1"/>
</dbReference>
<organism evidence="2 3">
    <name type="scientific">Enterococcus plantarum</name>
    <dbReference type="NCBI Taxonomy" id="1077675"/>
    <lineage>
        <taxon>Bacteria</taxon>
        <taxon>Bacillati</taxon>
        <taxon>Bacillota</taxon>
        <taxon>Bacilli</taxon>
        <taxon>Lactobacillales</taxon>
        <taxon>Enterococcaceae</taxon>
        <taxon>Enterococcus</taxon>
    </lineage>
</organism>
<keyword evidence="1" id="KW-1133">Transmembrane helix</keyword>
<keyword evidence="1" id="KW-0472">Membrane</keyword>
<keyword evidence="1" id="KW-0812">Transmembrane</keyword>
<accession>A0A2W4BJ71</accession>
<comment type="caution">
    <text evidence="2">The sequence shown here is derived from an EMBL/GenBank/DDBJ whole genome shotgun (WGS) entry which is preliminary data.</text>
</comment>
<keyword evidence="3" id="KW-1185">Reference proteome</keyword>
<sequence length="180" mass="20856">MTKLTIFIFDVMVILWILLEFNNFRGMKNEKKVLGLMSCLLVIISMGFTAKAYAAYQTNYIDFSFTIKPKQKNSYTETRYRQTTDRDRAWFTQLTSSGEGWMTYTRFWLEKSNGENVSKAYNVQAGGAKSFNSAYSSASKQRVRLTAENNNYNNASYPCYGKWDEETAYIISGRQLLHHP</sequence>
<dbReference type="InterPro" id="IPR020208">
    <property type="entry name" value="DUF2712"/>
</dbReference>
<evidence type="ECO:0000256" key="1">
    <source>
        <dbReference type="SAM" id="Phobius"/>
    </source>
</evidence>
<proteinExistence type="predicted"/>
<gene>
    <name evidence="2" type="ORF">CI088_09035</name>
</gene>
<dbReference type="EMBL" id="PIEU01000071">
    <property type="protein sequence ID" value="PZL73302.1"/>
    <property type="molecule type" value="Genomic_DNA"/>
</dbReference>
<evidence type="ECO:0000313" key="3">
    <source>
        <dbReference type="Proteomes" id="UP000249828"/>
    </source>
</evidence>
<dbReference type="AlphaFoldDB" id="A0A2W4BJ71"/>